<gene>
    <name evidence="1" type="ORF">OOT00_13595</name>
</gene>
<dbReference type="EMBL" id="JAPFPW010000020">
    <property type="protein sequence ID" value="MCW7755020.1"/>
    <property type="molecule type" value="Genomic_DNA"/>
</dbReference>
<name>A0ABT3NC24_9BACT</name>
<keyword evidence="2" id="KW-1185">Reference proteome</keyword>
<sequence>MQQDSSFYQKFLRILDPLCTAPGTSAWRTEKAINAAMAKSLYEIQDKALRHAMACTGLPFEANRDAWMPLIREITSSWSTIDLSDLTLGQRWQMIHHFKMADTYNPTIPLHLWHWKK</sequence>
<dbReference type="Proteomes" id="UP001209681">
    <property type="component" value="Unassembled WGS sequence"/>
</dbReference>
<protein>
    <submittedName>
        <fullName evidence="1">Uncharacterized protein</fullName>
    </submittedName>
</protein>
<comment type="caution">
    <text evidence="1">The sequence shown here is derived from an EMBL/GenBank/DDBJ whole genome shotgun (WGS) entry which is preliminary data.</text>
</comment>
<accession>A0ABT3NC24</accession>
<evidence type="ECO:0000313" key="2">
    <source>
        <dbReference type="Proteomes" id="UP001209681"/>
    </source>
</evidence>
<proteinExistence type="predicted"/>
<reference evidence="1 2" key="1">
    <citation type="submission" date="2022-11" db="EMBL/GenBank/DDBJ databases">
        <title>Desulfobotulus tamanensis H1 sp. nov. - anaerobic, alkaliphilic, sulphate reducing bacterium isolated from terrestrial mud volcano.</title>
        <authorList>
            <person name="Frolova A."/>
            <person name="Merkel A.Y."/>
            <person name="Slobodkin A.I."/>
        </authorList>
    </citation>
    <scope>NUCLEOTIDE SEQUENCE [LARGE SCALE GENOMIC DNA]</scope>
    <source>
        <strain evidence="1 2">H1</strain>
    </source>
</reference>
<organism evidence="1 2">
    <name type="scientific">Desulfobotulus pelophilus</name>
    <dbReference type="NCBI Taxonomy" id="2823377"/>
    <lineage>
        <taxon>Bacteria</taxon>
        <taxon>Pseudomonadati</taxon>
        <taxon>Thermodesulfobacteriota</taxon>
        <taxon>Desulfobacteria</taxon>
        <taxon>Desulfobacterales</taxon>
        <taxon>Desulfobacteraceae</taxon>
        <taxon>Desulfobotulus</taxon>
    </lineage>
</organism>
<evidence type="ECO:0000313" key="1">
    <source>
        <dbReference type="EMBL" id="MCW7755020.1"/>
    </source>
</evidence>
<dbReference type="RefSeq" id="WP_265425934.1">
    <property type="nucleotide sequence ID" value="NZ_JAPFPW010000020.1"/>
</dbReference>